<dbReference type="Gene3D" id="1.20.1260.10">
    <property type="match status" value="2"/>
</dbReference>
<name>A0AAW5B931_9BACI</name>
<comment type="caution">
    <text evidence="2">The sequence shown here is derived from an EMBL/GenBank/DDBJ whole genome shotgun (WGS) entry which is preliminary data.</text>
</comment>
<dbReference type="InterPro" id="IPR021617">
    <property type="entry name" value="DUF3231"/>
</dbReference>
<accession>A0AAW5B931</accession>
<dbReference type="InterPro" id="IPR012347">
    <property type="entry name" value="Ferritin-like"/>
</dbReference>
<keyword evidence="1" id="KW-1133">Transmembrane helix</keyword>
<keyword evidence="1" id="KW-0472">Membrane</keyword>
<sequence length="336" mass="37229">MDKHTKATASEIANLWGTYMNASSTKAILSYFKQKAEDGEIRDLLEKVYGVSTFELENAAQLLTENACPIPKGFSEEDVDVEAPRLYSDTYMLHYTIQLFTLAMTSSANGVSQSSNADIYQFYTESLGNANSMHMQAVTIAQKKGVYVSPPTIPTPENVNFVTKESFMNGWFGDKRPLLAMEIAQLYANMERNTLGAATILGFAQVAKSDEVKSYLLKGNNIAKKHVSTFSDHLAKSNIPTPMGSDSYVTESASISPFSDKLLLFYTIGMISQGIGFYGLSIATNTRRDIAALYARLSGEIALYAEEGTKLMIHNHWLEEPPRMVDRNDLIQNGRE</sequence>
<feature type="transmembrane region" description="Helical" evidence="1">
    <location>
        <begin position="262"/>
        <end position="280"/>
    </location>
</feature>
<organism evidence="2 3">
    <name type="scientific">Oceanobacillus jordanicus</name>
    <dbReference type="NCBI Taxonomy" id="2867266"/>
    <lineage>
        <taxon>Bacteria</taxon>
        <taxon>Bacillati</taxon>
        <taxon>Bacillota</taxon>
        <taxon>Bacilli</taxon>
        <taxon>Bacillales</taxon>
        <taxon>Bacillaceae</taxon>
        <taxon>Oceanobacillus</taxon>
    </lineage>
</organism>
<keyword evidence="3" id="KW-1185">Reference proteome</keyword>
<dbReference type="AlphaFoldDB" id="A0AAW5B931"/>
<dbReference type="EMBL" id="JAIFZM010000023">
    <property type="protein sequence ID" value="MCG3421134.1"/>
    <property type="molecule type" value="Genomic_DNA"/>
</dbReference>
<evidence type="ECO:0000256" key="1">
    <source>
        <dbReference type="SAM" id="Phobius"/>
    </source>
</evidence>
<gene>
    <name evidence="2" type="ORF">K3T81_18475</name>
</gene>
<evidence type="ECO:0000313" key="2">
    <source>
        <dbReference type="EMBL" id="MCG3421134.1"/>
    </source>
</evidence>
<reference evidence="2 3" key="1">
    <citation type="journal article" date="2022" name="Evol. Bioinform. Online">
        <title>Draft Genome Sequence of Oceanobacillus jordanicus Strain GSFE11, a Halotolerant Plant Growth-Promoting Bacterial Endophyte Isolated From the Jordan Valley.</title>
        <authorList>
            <person name="Alhindi T."/>
            <person name="Albdaiwi R."/>
        </authorList>
    </citation>
    <scope>NUCLEOTIDE SEQUENCE [LARGE SCALE GENOMIC DNA]</scope>
    <source>
        <strain evidence="2 3">GSFE11</strain>
    </source>
</reference>
<dbReference type="RefSeq" id="WP_238022107.1">
    <property type="nucleotide sequence ID" value="NZ_JAIFZM010000023.1"/>
</dbReference>
<proteinExistence type="predicted"/>
<dbReference type="Pfam" id="PF11553">
    <property type="entry name" value="DUF3231"/>
    <property type="match status" value="2"/>
</dbReference>
<protein>
    <submittedName>
        <fullName evidence="2">DUF3231 family protein</fullName>
    </submittedName>
</protein>
<evidence type="ECO:0000313" key="3">
    <source>
        <dbReference type="Proteomes" id="UP001199631"/>
    </source>
</evidence>
<keyword evidence="1" id="KW-0812">Transmembrane</keyword>
<dbReference type="Proteomes" id="UP001199631">
    <property type="component" value="Unassembled WGS sequence"/>
</dbReference>